<comment type="caution">
    <text evidence="3">The sequence shown here is derived from an EMBL/GenBank/DDBJ whole genome shotgun (WGS) entry which is preliminary data.</text>
</comment>
<feature type="domain" description="CAAX prenyl protease 2/Lysostaphin resistance protein A-like" evidence="2">
    <location>
        <begin position="118"/>
        <end position="216"/>
    </location>
</feature>
<feature type="transmembrane region" description="Helical" evidence="1">
    <location>
        <begin position="36"/>
        <end position="52"/>
    </location>
</feature>
<dbReference type="RefSeq" id="WP_071834110.1">
    <property type="nucleotide sequence ID" value="NZ_LSRP01000098.1"/>
</dbReference>
<dbReference type="EMBL" id="LSRP01000098">
    <property type="protein sequence ID" value="OJF94428.1"/>
    <property type="molecule type" value="Genomic_DNA"/>
</dbReference>
<dbReference type="GO" id="GO:0080120">
    <property type="term" value="P:CAAX-box protein maturation"/>
    <property type="evidence" value="ECO:0007669"/>
    <property type="project" value="UniProtKB-ARBA"/>
</dbReference>
<dbReference type="Proteomes" id="UP000182661">
    <property type="component" value="Unassembled WGS sequence"/>
</dbReference>
<feature type="transmembrane region" description="Helical" evidence="1">
    <location>
        <begin position="111"/>
        <end position="128"/>
    </location>
</feature>
<name>A0A657LU46_9HYPH</name>
<evidence type="ECO:0000256" key="1">
    <source>
        <dbReference type="SAM" id="Phobius"/>
    </source>
</evidence>
<dbReference type="GO" id="GO:0004175">
    <property type="term" value="F:endopeptidase activity"/>
    <property type="evidence" value="ECO:0007669"/>
    <property type="project" value="UniProtKB-ARBA"/>
</dbReference>
<feature type="transmembrane region" description="Helical" evidence="1">
    <location>
        <begin position="204"/>
        <end position="221"/>
    </location>
</feature>
<dbReference type="OrthoDB" id="7961632at2"/>
<keyword evidence="1" id="KW-0812">Transmembrane</keyword>
<keyword evidence="4" id="KW-1185">Reference proteome</keyword>
<feature type="transmembrane region" description="Helical" evidence="1">
    <location>
        <begin position="12"/>
        <end position="30"/>
    </location>
</feature>
<dbReference type="InterPro" id="IPR042150">
    <property type="entry name" value="MmRce1-like"/>
</dbReference>
<keyword evidence="1" id="KW-0472">Membrane</keyword>
<reference evidence="3 4" key="1">
    <citation type="submission" date="2016-02" db="EMBL/GenBank/DDBJ databases">
        <title>Genome sequencing of a beta-galactosidase producing bacteria Rhizobium sp. 59.</title>
        <authorList>
            <person name="Wang D."/>
            <person name="Kot W."/>
            <person name="Qin Y."/>
            <person name="Hansen L."/>
            <person name="Naqvi K."/>
            <person name="Rensing C."/>
        </authorList>
    </citation>
    <scope>NUCLEOTIDE SEQUENCE [LARGE SCALE GENOMIC DNA]</scope>
    <source>
        <strain evidence="3 4">59</strain>
    </source>
</reference>
<feature type="transmembrane region" description="Helical" evidence="1">
    <location>
        <begin position="72"/>
        <end position="105"/>
    </location>
</feature>
<dbReference type="PANTHER" id="PTHR35797:SF1">
    <property type="entry name" value="PROTEASE"/>
    <property type="match status" value="1"/>
</dbReference>
<dbReference type="PANTHER" id="PTHR35797">
    <property type="entry name" value="PROTEASE-RELATED"/>
    <property type="match status" value="1"/>
</dbReference>
<feature type="transmembrane region" description="Helical" evidence="1">
    <location>
        <begin position="140"/>
        <end position="159"/>
    </location>
</feature>
<sequence>MTRSDFREAAVFYILALALAALVVLAVPVIGEASPILTMLTPAVAIAVMICLSRKRRADLAGLGLQRFGFRAWPLAAGLPLAIHGASILLLAALGLTTLLMLPVASLPDLLANYAIEIVVVTLLALCEEVGWRGYLLPRLMSLGAVPALLLSGLMHGAWHLPLLLFTDFYHPTGNPWLVVPLFLVTLTLAGVFYGFLRLRNGSVWVVAFAHAMVNIGWDIGSNMSSSNSPLATEYLGGESGLFVIGALLVIDTLLIRSLRRSSRVRSGASVQIS</sequence>
<gene>
    <name evidence="3" type="ORF">AX760_20110</name>
</gene>
<dbReference type="Pfam" id="PF02517">
    <property type="entry name" value="Rce1-like"/>
    <property type="match status" value="1"/>
</dbReference>
<protein>
    <recommendedName>
        <fullName evidence="2">CAAX prenyl protease 2/Lysostaphin resistance protein A-like domain-containing protein</fullName>
    </recommendedName>
</protein>
<evidence type="ECO:0000313" key="4">
    <source>
        <dbReference type="Proteomes" id="UP000182661"/>
    </source>
</evidence>
<dbReference type="InterPro" id="IPR003675">
    <property type="entry name" value="Rce1/LyrA-like_dom"/>
</dbReference>
<proteinExistence type="predicted"/>
<accession>A0A657LU46</accession>
<organism evidence="3 4">
    <name type="scientific">Pararhizobium antarcticum</name>
    <dbReference type="NCBI Taxonomy" id="1798805"/>
    <lineage>
        <taxon>Bacteria</taxon>
        <taxon>Pseudomonadati</taxon>
        <taxon>Pseudomonadota</taxon>
        <taxon>Alphaproteobacteria</taxon>
        <taxon>Hyphomicrobiales</taxon>
        <taxon>Rhizobiaceae</taxon>
        <taxon>Rhizobium/Agrobacterium group</taxon>
        <taxon>Pararhizobium</taxon>
    </lineage>
</organism>
<evidence type="ECO:0000313" key="3">
    <source>
        <dbReference type="EMBL" id="OJF94428.1"/>
    </source>
</evidence>
<feature type="transmembrane region" description="Helical" evidence="1">
    <location>
        <begin position="179"/>
        <end position="197"/>
    </location>
</feature>
<evidence type="ECO:0000259" key="2">
    <source>
        <dbReference type="Pfam" id="PF02517"/>
    </source>
</evidence>
<keyword evidence="1" id="KW-1133">Transmembrane helix</keyword>
<feature type="transmembrane region" description="Helical" evidence="1">
    <location>
        <begin position="241"/>
        <end position="259"/>
    </location>
</feature>
<dbReference type="AlphaFoldDB" id="A0A657LU46"/>